<dbReference type="Gene3D" id="2.60.120.10">
    <property type="entry name" value="Jelly Rolls"/>
    <property type="match status" value="1"/>
</dbReference>
<protein>
    <recommendedName>
        <fullName evidence="1">ChrR-like cupin domain-containing protein</fullName>
    </recommendedName>
</protein>
<evidence type="ECO:0000259" key="1">
    <source>
        <dbReference type="Pfam" id="PF12973"/>
    </source>
</evidence>
<dbReference type="HOGENOM" id="CLU_111523_0_0_6"/>
<dbReference type="KEGG" id="ppr:PBPRB1775"/>
<organism evidence="2 3">
    <name type="scientific">Photobacterium profundum (strain SS9)</name>
    <dbReference type="NCBI Taxonomy" id="298386"/>
    <lineage>
        <taxon>Bacteria</taxon>
        <taxon>Pseudomonadati</taxon>
        <taxon>Pseudomonadota</taxon>
        <taxon>Gammaproteobacteria</taxon>
        <taxon>Vibrionales</taxon>
        <taxon>Vibrionaceae</taxon>
        <taxon>Photobacterium</taxon>
    </lineage>
</organism>
<reference evidence="3" key="1">
    <citation type="journal article" date="2005" name="Science">
        <title>Life at depth: Photobacterium profundum genome sequence and expression analysis.</title>
        <authorList>
            <person name="Vezzi A."/>
            <person name="Campanaro S."/>
            <person name="D'Angelo M."/>
            <person name="Simonato F."/>
            <person name="Vitulo N."/>
            <person name="Lauro F.M."/>
            <person name="Cestaro A."/>
            <person name="Malacrida G."/>
            <person name="Simionati B."/>
            <person name="Cannata N."/>
            <person name="Romualdi C."/>
            <person name="Bartlett D.H."/>
            <person name="Valle G."/>
        </authorList>
    </citation>
    <scope>NUCLEOTIDE SEQUENCE [LARGE SCALE GENOMIC DNA]</scope>
    <source>
        <strain evidence="3">ATCC BAA-1253 / SS9</strain>
    </source>
</reference>
<sequence length="233" mass="26356">MKLNIDLTKKVNAFFKQSQWSSSPIKEVKRKMLERDGGEIAIATTIVRYEPNSYFSSHIHDGGEEFLVLDGEFADEHGRYPIGTYMRNPPGTFHTPSVEPGCMILVKLGQFQEGDTQPVHIDTQQRYFVKDEARIGVAIQPLHHFKHEAVRLERWDQQSTIMLENTGGIEILIIDGGCEHDGVNYTKHDWLRLPIGEKLNAKAGHTGCIVWIKTGHHLHQLNHAAVSGGIRSR</sequence>
<dbReference type="RefSeq" id="WP_011221779.1">
    <property type="nucleotide sequence ID" value="NC_006371.1"/>
</dbReference>
<evidence type="ECO:0000313" key="3">
    <source>
        <dbReference type="Proteomes" id="UP000000593"/>
    </source>
</evidence>
<dbReference type="InterPro" id="IPR025979">
    <property type="entry name" value="ChrR-like_cupin_dom"/>
</dbReference>
<dbReference type="Pfam" id="PF12973">
    <property type="entry name" value="Cupin_7"/>
    <property type="match status" value="1"/>
</dbReference>
<dbReference type="InterPro" id="IPR011051">
    <property type="entry name" value="RmlC_Cupin_sf"/>
</dbReference>
<dbReference type="CDD" id="cd20303">
    <property type="entry name" value="cupin_ChrR_1"/>
    <property type="match status" value="1"/>
</dbReference>
<dbReference type="STRING" id="298386.PBPRB1775"/>
<dbReference type="Proteomes" id="UP000000593">
    <property type="component" value="Chromosome 2"/>
</dbReference>
<evidence type="ECO:0000313" key="2">
    <source>
        <dbReference type="EMBL" id="CAG23634.1"/>
    </source>
</evidence>
<dbReference type="SUPFAM" id="SSF51182">
    <property type="entry name" value="RmlC-like cupins"/>
    <property type="match status" value="2"/>
</dbReference>
<feature type="domain" description="ChrR-like cupin" evidence="1">
    <location>
        <begin position="14"/>
        <end position="112"/>
    </location>
</feature>
<proteinExistence type="predicted"/>
<dbReference type="eggNOG" id="COG3806">
    <property type="taxonomic scope" value="Bacteria"/>
</dbReference>
<gene>
    <name evidence="2" type="primary">RS00891</name>
    <name evidence="2" type="ordered locus">PBPRB1775</name>
</gene>
<dbReference type="AlphaFoldDB" id="Q6LGE6"/>
<dbReference type="EMBL" id="CR378680">
    <property type="protein sequence ID" value="CAG23634.1"/>
    <property type="molecule type" value="Genomic_DNA"/>
</dbReference>
<accession>Q6LGE6</accession>
<dbReference type="InterPro" id="IPR014710">
    <property type="entry name" value="RmlC-like_jellyroll"/>
</dbReference>
<name>Q6LGE6_PHOPR</name>
<keyword evidence="3" id="KW-1185">Reference proteome</keyword>